<reference evidence="1" key="1">
    <citation type="submission" date="2024-09" db="EMBL/GenBank/DDBJ databases">
        <title>Black Yeasts Isolated from many extreme environments.</title>
        <authorList>
            <person name="Coleine C."/>
            <person name="Stajich J.E."/>
            <person name="Selbmann L."/>
        </authorList>
    </citation>
    <scope>NUCLEOTIDE SEQUENCE</scope>
    <source>
        <strain evidence="1">CCFEE 5737</strain>
    </source>
</reference>
<proteinExistence type="predicted"/>
<evidence type="ECO:0000313" key="2">
    <source>
        <dbReference type="Proteomes" id="UP001186974"/>
    </source>
</evidence>
<evidence type="ECO:0000313" key="1">
    <source>
        <dbReference type="EMBL" id="KAK3078569.1"/>
    </source>
</evidence>
<gene>
    <name evidence="1" type="ORF">LTS18_007180</name>
</gene>
<keyword evidence="2" id="KW-1185">Reference proteome</keyword>
<protein>
    <submittedName>
        <fullName evidence="1">Uncharacterized protein</fullName>
    </submittedName>
</protein>
<accession>A0ACC3DPB0</accession>
<dbReference type="EMBL" id="JAWDJW010001786">
    <property type="protein sequence ID" value="KAK3078569.1"/>
    <property type="molecule type" value="Genomic_DNA"/>
</dbReference>
<dbReference type="Proteomes" id="UP001186974">
    <property type="component" value="Unassembled WGS sequence"/>
</dbReference>
<sequence length="311" mass="34527">MAPAALIDLTPESFDVPSKAQNFSSWSEPLAIGGDDQWLYLPNTRQFDLSRDSTRKLAIPADDGLHNHSGVVVDPDKTALVIVDMQNYFIHPHFFHHPTGLAAIEPILSVIQRCREEGIQICWLNWVVDDYDMKVMPPSVQRCFSKNRIQERGHGWSVNLGSTIPETGERVLWKGSWNADIYEPLKAAMREDDVVCTKNRMSGLWRADEPLHQYLRATDKKTLLFAGINTDQCLLSSLTDAHSWGWDCMLVSDCAGTNTGSAAQAVSEYNIATNMGFCTDSKAILDAVPFPDLGRSDSGYCSPVPELAVPV</sequence>
<organism evidence="1 2">
    <name type="scientific">Coniosporium uncinatum</name>
    <dbReference type="NCBI Taxonomy" id="93489"/>
    <lineage>
        <taxon>Eukaryota</taxon>
        <taxon>Fungi</taxon>
        <taxon>Dikarya</taxon>
        <taxon>Ascomycota</taxon>
        <taxon>Pezizomycotina</taxon>
        <taxon>Dothideomycetes</taxon>
        <taxon>Dothideomycetes incertae sedis</taxon>
        <taxon>Coniosporium</taxon>
    </lineage>
</organism>
<name>A0ACC3DPB0_9PEZI</name>
<comment type="caution">
    <text evidence="1">The sequence shown here is derived from an EMBL/GenBank/DDBJ whole genome shotgun (WGS) entry which is preliminary data.</text>
</comment>